<dbReference type="Proteomes" id="UP001432322">
    <property type="component" value="Unassembled WGS sequence"/>
</dbReference>
<sequence length="320" mass="33560">MTSSRAVASFALTSSAHDRIARLSEGLRLLKLLARRILHLQRLGGGGSSSSLSHLSLNLGRLLVHAHVSVVLCPLGRVVGLAGRGIDGSSASGSRGCSSLGSRLCSCSVLLHSLASGCVASGGRLLLHGECLRLLRLLEVRLRLLHAAVPAVRLIRGEALVAVVGNGSRSHLEGSASSVEATSSSRGSSTSESTAHALEGRHWRSRSDVAHLQANYVLRVVNLVGGSLDHKHLLGRVGRRVARQLTVSCTLRADLLDRFSSLANHQSSLVGGYVHVEGVLDLGSRLGAAPLDELGNELSRLVNLLAGSLDDSTSIALRRI</sequence>
<evidence type="ECO:0000313" key="3">
    <source>
        <dbReference type="Proteomes" id="UP001432322"/>
    </source>
</evidence>
<accession>A0AAV5WU84</accession>
<keyword evidence="3" id="KW-1185">Reference proteome</keyword>
<gene>
    <name evidence="2" type="ORF">PFISCL1PPCAC_26175</name>
</gene>
<organism evidence="2 3">
    <name type="scientific">Pristionchus fissidentatus</name>
    <dbReference type="NCBI Taxonomy" id="1538716"/>
    <lineage>
        <taxon>Eukaryota</taxon>
        <taxon>Metazoa</taxon>
        <taxon>Ecdysozoa</taxon>
        <taxon>Nematoda</taxon>
        <taxon>Chromadorea</taxon>
        <taxon>Rhabditida</taxon>
        <taxon>Rhabditina</taxon>
        <taxon>Diplogasteromorpha</taxon>
        <taxon>Diplogasteroidea</taxon>
        <taxon>Neodiplogasteridae</taxon>
        <taxon>Pristionchus</taxon>
    </lineage>
</organism>
<feature type="compositionally biased region" description="Low complexity" evidence="1">
    <location>
        <begin position="173"/>
        <end position="195"/>
    </location>
</feature>
<protein>
    <submittedName>
        <fullName evidence="2">Uncharacterized protein</fullName>
    </submittedName>
</protein>
<feature type="region of interest" description="Disordered" evidence="1">
    <location>
        <begin position="169"/>
        <end position="199"/>
    </location>
</feature>
<proteinExistence type="predicted"/>
<dbReference type="EMBL" id="BTSY01000006">
    <property type="protein sequence ID" value="GMT34878.1"/>
    <property type="molecule type" value="Genomic_DNA"/>
</dbReference>
<name>A0AAV5WU84_9BILA</name>
<evidence type="ECO:0000313" key="2">
    <source>
        <dbReference type="EMBL" id="GMT34878.1"/>
    </source>
</evidence>
<comment type="caution">
    <text evidence="2">The sequence shown here is derived from an EMBL/GenBank/DDBJ whole genome shotgun (WGS) entry which is preliminary data.</text>
</comment>
<dbReference type="AlphaFoldDB" id="A0AAV5WU84"/>
<evidence type="ECO:0000256" key="1">
    <source>
        <dbReference type="SAM" id="MobiDB-lite"/>
    </source>
</evidence>
<reference evidence="2" key="1">
    <citation type="submission" date="2023-10" db="EMBL/GenBank/DDBJ databases">
        <title>Genome assembly of Pristionchus species.</title>
        <authorList>
            <person name="Yoshida K."/>
            <person name="Sommer R.J."/>
        </authorList>
    </citation>
    <scope>NUCLEOTIDE SEQUENCE</scope>
    <source>
        <strain evidence="2">RS5133</strain>
    </source>
</reference>